<sequence>MEQPNYNKLLEKIISSKSFGKSSTYANLLRYLVDCTLNKNVPKETTIASEIFGRTDFDPSQNTLVRVYVYNLRKKLEAYYKNEGKDEKKVLKIPKGSYEVLLIDRKSENKLQKENKFKPVLISVISLLLISVFLNFLQLKSNKHSLSIQESKLWNGLLSKEQALTVVIGDLFIYEEIDTISNSIKTIRNATVNSLSEFESLTTENESNHIAYQPSEYTFLIYNSALWIKDLTNIFTENDKNFTVRNMARFNPKALQDGDFVVLGMIKTFGLFRDYTETTAFPYNTELDAIIYTDKDGQTKPLRPFGDPNEYHTDYGIIMKIPGSNSNDIYLFGGIWDTGASQSLKYFTDENLLTELEKQMQSKFGNIPEYYEVLFEVKGIDRMELNPTILEINTKTASDLFKN</sequence>
<accession>A0A5C7GK56</accession>
<feature type="transmembrane region" description="Helical" evidence="1">
    <location>
        <begin position="120"/>
        <end position="139"/>
    </location>
</feature>
<name>A0A5C7GK56_9FLAO</name>
<evidence type="ECO:0000256" key="1">
    <source>
        <dbReference type="SAM" id="Phobius"/>
    </source>
</evidence>
<reference evidence="2 3" key="1">
    <citation type="submission" date="2019-08" db="EMBL/GenBank/DDBJ databases">
        <title>Seonamhaeicola sediminis sp. nov., isolated from marine sediment.</title>
        <authorList>
            <person name="Cao W.R."/>
        </authorList>
    </citation>
    <scope>NUCLEOTIDE SEQUENCE [LARGE SCALE GENOMIC DNA]</scope>
    <source>
        <strain evidence="2 3">1505</strain>
    </source>
</reference>
<dbReference type="EMBL" id="VRKQ01000008">
    <property type="protein sequence ID" value="TXG38371.1"/>
    <property type="molecule type" value="Genomic_DNA"/>
</dbReference>
<protein>
    <submittedName>
        <fullName evidence="2">Winged helix-turn-helix domain-containing protein</fullName>
    </submittedName>
</protein>
<keyword evidence="1" id="KW-1133">Transmembrane helix</keyword>
<keyword evidence="3" id="KW-1185">Reference proteome</keyword>
<keyword evidence="1" id="KW-0812">Transmembrane</keyword>
<dbReference type="RefSeq" id="WP_147765515.1">
    <property type="nucleotide sequence ID" value="NZ_VRKQ01000008.1"/>
</dbReference>
<keyword evidence="1" id="KW-0472">Membrane</keyword>
<dbReference type="Proteomes" id="UP000321080">
    <property type="component" value="Unassembled WGS sequence"/>
</dbReference>
<dbReference type="OrthoDB" id="1295312at2"/>
<comment type="caution">
    <text evidence="2">The sequence shown here is derived from an EMBL/GenBank/DDBJ whole genome shotgun (WGS) entry which is preliminary data.</text>
</comment>
<evidence type="ECO:0000313" key="2">
    <source>
        <dbReference type="EMBL" id="TXG38371.1"/>
    </source>
</evidence>
<evidence type="ECO:0000313" key="3">
    <source>
        <dbReference type="Proteomes" id="UP000321080"/>
    </source>
</evidence>
<gene>
    <name evidence="2" type="ORF">FUA22_00365</name>
</gene>
<proteinExistence type="predicted"/>
<organism evidence="2 3">
    <name type="scientific">Seonamhaeicola maritimus</name>
    <dbReference type="NCBI Taxonomy" id="2591822"/>
    <lineage>
        <taxon>Bacteria</taxon>
        <taxon>Pseudomonadati</taxon>
        <taxon>Bacteroidota</taxon>
        <taxon>Flavobacteriia</taxon>
        <taxon>Flavobacteriales</taxon>
        <taxon>Flavobacteriaceae</taxon>
    </lineage>
</organism>
<dbReference type="AlphaFoldDB" id="A0A5C7GK56"/>